<comment type="caution">
    <text evidence="2">The sequence shown here is derived from an EMBL/GenBank/DDBJ whole genome shotgun (WGS) entry which is preliminary data.</text>
</comment>
<dbReference type="RefSeq" id="WP_116180867.1">
    <property type="nucleotide sequence ID" value="NZ_CP144376.1"/>
</dbReference>
<dbReference type="AlphaFoldDB" id="A0A3E0GWV5"/>
<name>A0A3E0GWV5_9PSEU</name>
<gene>
    <name evidence="2" type="ORF">BCF44_12269</name>
</gene>
<organism evidence="2 3">
    <name type="scientific">Kutzneria buriramensis</name>
    <dbReference type="NCBI Taxonomy" id="1045776"/>
    <lineage>
        <taxon>Bacteria</taxon>
        <taxon>Bacillati</taxon>
        <taxon>Actinomycetota</taxon>
        <taxon>Actinomycetes</taxon>
        <taxon>Pseudonocardiales</taxon>
        <taxon>Pseudonocardiaceae</taxon>
        <taxon>Kutzneria</taxon>
    </lineage>
</organism>
<keyword evidence="1" id="KW-1133">Transmembrane helix</keyword>
<keyword evidence="1" id="KW-0812">Transmembrane</keyword>
<dbReference type="EMBL" id="QUNO01000022">
    <property type="protein sequence ID" value="REH31046.1"/>
    <property type="molecule type" value="Genomic_DNA"/>
</dbReference>
<sequence length="75" mass="7535">MIRNLQTHLMMLFAFTGDTAESVRARLAALRAEPERGGGKGSMEEILLAVGGTIIAAAVLAGIGAAVAAAVGKLG</sequence>
<dbReference type="Proteomes" id="UP000256269">
    <property type="component" value="Unassembled WGS sequence"/>
</dbReference>
<evidence type="ECO:0000313" key="2">
    <source>
        <dbReference type="EMBL" id="REH31046.1"/>
    </source>
</evidence>
<evidence type="ECO:0000256" key="1">
    <source>
        <dbReference type="SAM" id="Phobius"/>
    </source>
</evidence>
<keyword evidence="3" id="KW-1185">Reference proteome</keyword>
<feature type="transmembrane region" description="Helical" evidence="1">
    <location>
        <begin position="46"/>
        <end position="71"/>
    </location>
</feature>
<protein>
    <submittedName>
        <fullName evidence="2">Uncharacterized protein</fullName>
    </submittedName>
</protein>
<accession>A0A3E0GWV5</accession>
<evidence type="ECO:0000313" key="3">
    <source>
        <dbReference type="Proteomes" id="UP000256269"/>
    </source>
</evidence>
<keyword evidence="1" id="KW-0472">Membrane</keyword>
<proteinExistence type="predicted"/>
<reference evidence="2 3" key="1">
    <citation type="submission" date="2018-08" db="EMBL/GenBank/DDBJ databases">
        <title>Genomic Encyclopedia of Archaeal and Bacterial Type Strains, Phase II (KMG-II): from individual species to whole genera.</title>
        <authorList>
            <person name="Goeker M."/>
        </authorList>
    </citation>
    <scope>NUCLEOTIDE SEQUENCE [LARGE SCALE GENOMIC DNA]</scope>
    <source>
        <strain evidence="2 3">DSM 45791</strain>
    </source>
</reference>